<dbReference type="EMBL" id="KQ086206">
    <property type="protein sequence ID" value="KLO06447.1"/>
    <property type="molecule type" value="Genomic_DNA"/>
</dbReference>
<evidence type="ECO:0000313" key="3">
    <source>
        <dbReference type="Proteomes" id="UP000053477"/>
    </source>
</evidence>
<evidence type="ECO:0008006" key="4">
    <source>
        <dbReference type="Google" id="ProtNLM"/>
    </source>
</evidence>
<dbReference type="InParanoid" id="A0A0H2R535"/>
<sequence length="78" mass="8841">MFQVTGQLLFIEVATLSCSALMPRYQSDMDANNCQCTVRIEQQASRKAIHISCFSRTQSTRLSSDWTAEQVLRKADSH</sequence>
<name>A0A0H2R535_9AGAM</name>
<protein>
    <recommendedName>
        <fullName evidence="4">Secreted protein</fullName>
    </recommendedName>
</protein>
<evidence type="ECO:0000256" key="1">
    <source>
        <dbReference type="SAM" id="SignalP"/>
    </source>
</evidence>
<reference evidence="2 3" key="1">
    <citation type="submission" date="2015-04" db="EMBL/GenBank/DDBJ databases">
        <title>Complete genome sequence of Schizopora paradoxa KUC8140, a cosmopolitan wood degrader in East Asia.</title>
        <authorList>
            <consortium name="DOE Joint Genome Institute"/>
            <person name="Min B."/>
            <person name="Park H."/>
            <person name="Jang Y."/>
            <person name="Kim J.-J."/>
            <person name="Kim K.H."/>
            <person name="Pangilinan J."/>
            <person name="Lipzen A."/>
            <person name="Riley R."/>
            <person name="Grigoriev I.V."/>
            <person name="Spatafora J.W."/>
            <person name="Choi I.-G."/>
        </authorList>
    </citation>
    <scope>NUCLEOTIDE SEQUENCE [LARGE SCALE GENOMIC DNA]</scope>
    <source>
        <strain evidence="2 3">KUC8140</strain>
    </source>
</reference>
<gene>
    <name evidence="2" type="ORF">SCHPADRAFT_910338</name>
</gene>
<evidence type="ECO:0000313" key="2">
    <source>
        <dbReference type="EMBL" id="KLO06447.1"/>
    </source>
</evidence>
<accession>A0A0H2R535</accession>
<keyword evidence="3" id="KW-1185">Reference proteome</keyword>
<organism evidence="2 3">
    <name type="scientific">Schizopora paradoxa</name>
    <dbReference type="NCBI Taxonomy" id="27342"/>
    <lineage>
        <taxon>Eukaryota</taxon>
        <taxon>Fungi</taxon>
        <taxon>Dikarya</taxon>
        <taxon>Basidiomycota</taxon>
        <taxon>Agaricomycotina</taxon>
        <taxon>Agaricomycetes</taxon>
        <taxon>Hymenochaetales</taxon>
        <taxon>Schizoporaceae</taxon>
        <taxon>Schizopora</taxon>
    </lineage>
</organism>
<dbReference type="AlphaFoldDB" id="A0A0H2R535"/>
<proteinExistence type="predicted"/>
<feature type="chain" id="PRO_5005201510" description="Secreted protein" evidence="1">
    <location>
        <begin position="21"/>
        <end position="78"/>
    </location>
</feature>
<feature type="signal peptide" evidence="1">
    <location>
        <begin position="1"/>
        <end position="20"/>
    </location>
</feature>
<dbReference type="Proteomes" id="UP000053477">
    <property type="component" value="Unassembled WGS sequence"/>
</dbReference>
<keyword evidence="1" id="KW-0732">Signal</keyword>